<dbReference type="InterPro" id="IPR032826">
    <property type="entry name" value="FliC_H7"/>
</dbReference>
<protein>
    <recommendedName>
        <fullName evidence="3 6">Flagellin</fullName>
    </recommendedName>
</protein>
<dbReference type="GO" id="GO:0005198">
    <property type="term" value="F:structural molecule activity"/>
    <property type="evidence" value="ECO:0007669"/>
    <property type="project" value="UniProtKB-UniRule"/>
</dbReference>
<evidence type="ECO:0000313" key="11">
    <source>
        <dbReference type="Proteomes" id="UP000000749"/>
    </source>
</evidence>
<feature type="domain" description="Flagellin N-terminal" evidence="7">
    <location>
        <begin position="5"/>
        <end position="140"/>
    </location>
</feature>
<evidence type="ECO:0000313" key="10">
    <source>
        <dbReference type="EMBL" id="CAR17266.1"/>
    </source>
</evidence>
<proteinExistence type="inferred from homology"/>
<feature type="domain" description="Flagellin C-terminal" evidence="8">
    <location>
        <begin position="482"/>
        <end position="566"/>
    </location>
</feature>
<dbReference type="RefSeq" id="WP_000079698.1">
    <property type="nucleotide sequence ID" value="NC_011750.1"/>
</dbReference>
<dbReference type="PANTHER" id="PTHR42792">
    <property type="entry name" value="FLAGELLIN"/>
    <property type="match status" value="1"/>
</dbReference>
<dbReference type="NCBIfam" id="NF005953">
    <property type="entry name" value="PRK08026.1"/>
    <property type="match status" value="1"/>
</dbReference>
<dbReference type="PRINTS" id="PR00207">
    <property type="entry name" value="FLAGELLIN"/>
</dbReference>
<dbReference type="Gene3D" id="1.20.1330.10">
    <property type="entry name" value="f41 fragment of flagellin, N-terminal domain"/>
    <property type="match status" value="2"/>
</dbReference>
<comment type="function">
    <text evidence="1 6">Flagellin is the subunit protein which polymerizes to form the filaments of bacterial flagella.</text>
</comment>
<name>A0A0H3MFG9_ECO7I</name>
<gene>
    <name evidence="10" type="primary">fliC</name>
    <name evidence="10" type="ordered locus">ECIAI39_1132</name>
</gene>
<dbReference type="EMBL" id="CU928164">
    <property type="protein sequence ID" value="CAR17266.1"/>
    <property type="molecule type" value="Genomic_DNA"/>
</dbReference>
<evidence type="ECO:0000256" key="1">
    <source>
        <dbReference type="ARBA" id="ARBA00002270"/>
    </source>
</evidence>
<evidence type="ECO:0000259" key="7">
    <source>
        <dbReference type="Pfam" id="PF00669"/>
    </source>
</evidence>
<dbReference type="InterPro" id="IPR046358">
    <property type="entry name" value="Flagellin_C"/>
</dbReference>
<dbReference type="InterPro" id="IPR001492">
    <property type="entry name" value="Flagellin"/>
</dbReference>
<reference evidence="11" key="1">
    <citation type="journal article" date="2009" name="PLoS Genet.">
        <title>Organised genome dynamics in the Escherichia coli species results in highly diverse adaptive paths.</title>
        <authorList>
            <person name="Touchon M."/>
            <person name="Hoede C."/>
            <person name="Tenaillon O."/>
            <person name="Barbe V."/>
            <person name="Baeriswyl S."/>
            <person name="Bidet P."/>
            <person name="Bingen E."/>
            <person name="Bonacorsi S."/>
            <person name="Bouchier C."/>
            <person name="Bouvet O."/>
            <person name="Calteau A."/>
            <person name="Chiapello H."/>
            <person name="Clermont O."/>
            <person name="Cruveiller S."/>
            <person name="Danchin A."/>
            <person name="Diard M."/>
            <person name="Dossat C."/>
            <person name="Karoui M.E."/>
            <person name="Frapy E."/>
            <person name="Garry L."/>
            <person name="Ghigo J.M."/>
            <person name="Gilles A.M."/>
            <person name="Johnson J."/>
            <person name="Le Bouguenec C."/>
            <person name="Lescat M."/>
            <person name="Mangenot S."/>
            <person name="Martinez-Jehanne V."/>
            <person name="Matic I."/>
            <person name="Nassif X."/>
            <person name="Oztas S."/>
            <person name="Petit M.A."/>
            <person name="Pichon C."/>
            <person name="Rouy Z."/>
            <person name="Ruf C.S."/>
            <person name="Schneider D."/>
            <person name="Tourret J."/>
            <person name="Vacherie B."/>
            <person name="Vallenet D."/>
            <person name="Medigue C."/>
            <person name="Rocha E.P.C."/>
            <person name="Denamur E."/>
        </authorList>
    </citation>
    <scope>NUCLEOTIDE SEQUENCE [LARGE SCALE GENOMIC DNA]</scope>
    <source>
        <strain evidence="11">IAI39 / ExPEC</strain>
    </source>
</reference>
<evidence type="ECO:0000256" key="4">
    <source>
        <dbReference type="ARBA" id="ARBA00022525"/>
    </source>
</evidence>
<organism evidence="10 11">
    <name type="scientific">Escherichia coli O7:K1 (strain IAI39 / ExPEC)</name>
    <dbReference type="NCBI Taxonomy" id="585057"/>
    <lineage>
        <taxon>Bacteria</taxon>
        <taxon>Pseudomonadati</taxon>
        <taxon>Pseudomonadota</taxon>
        <taxon>Gammaproteobacteria</taxon>
        <taxon>Enterobacterales</taxon>
        <taxon>Enterobacteriaceae</taxon>
        <taxon>Escherichia</taxon>
    </lineage>
</organism>
<feature type="domain" description="Flagellin H7-serospecific" evidence="9">
    <location>
        <begin position="326"/>
        <end position="472"/>
    </location>
</feature>
<dbReference type="STRING" id="585057.ECIAI39_1132"/>
<dbReference type="KEGG" id="ect:ECIAI39_1132"/>
<accession>A0A0H3MFG9</accession>
<evidence type="ECO:0000256" key="3">
    <source>
        <dbReference type="ARBA" id="ARBA00020110"/>
    </source>
</evidence>
<evidence type="ECO:0000256" key="5">
    <source>
        <dbReference type="ARBA" id="ARBA00023143"/>
    </source>
</evidence>
<evidence type="ECO:0000256" key="6">
    <source>
        <dbReference type="RuleBase" id="RU362073"/>
    </source>
</evidence>
<dbReference type="Pfam" id="PF00700">
    <property type="entry name" value="Flagellin_C"/>
    <property type="match status" value="1"/>
</dbReference>
<sequence>MAQVINTNSLSLITQNNINKNQSALSSSIERLSSGLRINSAKDDAAGQAIANRFTSNIKGLTQAARNANDGISVAQTTEGALSEINNNLQRIRELTVQASTGTNSDSDLDSIQDEIKSRLDEIDRVSGQTQFNGVNVLAKDGSMKIQVGANDGQTITIDLKKIDSDTLGLNGFNVNGKGTIANKAATVSDLTAAGATGTGPYAVTTNNTALSASDALSRLKTGDTVTTTGSSAATYTYDAAKGNFTTQATVADGDVVNFANTLKPAAGTTASGVYTRSTGDVKFDVDANGDVTIGGKAAYLDATGNLSTNNAGIASSAKLSDLFASGSTLATTGSIQLSGTTYNFGAAATSGVTYTKTVSADTVLSTVQSAATANTAVTGATIKYNTGIQSATASFGGANTNGAGNSNDTYTDADKELTTTASYTINYNVDKDTGTVTVASNGAGATGKFAATVGAQAYVNSTGKLTTETTSAGTATKDPLAALDDAISSIDKFRSSLGAIQNRLDSAVTNLNNTTTNLSEAQSRIQDADYATEVSNMSKAQIIQQAGNSVLAKANQVPQQVLSLLQG</sequence>
<comment type="similarity">
    <text evidence="2 6">Belongs to the bacterial flagellin family.</text>
</comment>
<dbReference type="PANTHER" id="PTHR42792:SF2">
    <property type="entry name" value="FLAGELLIN"/>
    <property type="match status" value="1"/>
</dbReference>
<dbReference type="AlphaFoldDB" id="A0A0H3MFG9"/>
<dbReference type="PATRIC" id="fig|585057.6.peg.1182"/>
<dbReference type="HOGENOM" id="CLU_011142_7_2_6"/>
<evidence type="ECO:0000259" key="8">
    <source>
        <dbReference type="Pfam" id="PF00700"/>
    </source>
</evidence>
<dbReference type="FunFam" id="1.20.1330.10:FF:000004">
    <property type="entry name" value="Flagellin"/>
    <property type="match status" value="1"/>
</dbReference>
<keyword evidence="10" id="KW-0966">Cell projection</keyword>
<dbReference type="InterPro" id="IPR001029">
    <property type="entry name" value="Flagellin_N"/>
</dbReference>
<comment type="subcellular location">
    <subcellularLocation>
        <location evidence="6">Secreted</location>
    </subcellularLocation>
    <subcellularLocation>
        <location evidence="6">Bacterial flagellum</location>
    </subcellularLocation>
</comment>
<dbReference type="SMR" id="A0A0H3MFG9"/>
<keyword evidence="5 6" id="KW-0975">Bacterial flagellum</keyword>
<dbReference type="Proteomes" id="UP000000749">
    <property type="component" value="Chromosome"/>
</dbReference>
<evidence type="ECO:0000259" key="9">
    <source>
        <dbReference type="Pfam" id="PF12445"/>
    </source>
</evidence>
<keyword evidence="4 6" id="KW-0964">Secreted</keyword>
<dbReference type="SUPFAM" id="SSF64518">
    <property type="entry name" value="Phase 1 flagellin"/>
    <property type="match status" value="2"/>
</dbReference>
<dbReference type="GO" id="GO:0009288">
    <property type="term" value="C:bacterial-type flagellum"/>
    <property type="evidence" value="ECO:0007669"/>
    <property type="project" value="UniProtKB-SubCell"/>
</dbReference>
<keyword evidence="10" id="KW-0969">Cilium</keyword>
<dbReference type="Pfam" id="PF00669">
    <property type="entry name" value="Flagellin_N"/>
    <property type="match status" value="1"/>
</dbReference>
<dbReference type="Gene3D" id="2.60.40.4390">
    <property type="match status" value="1"/>
</dbReference>
<dbReference type="GO" id="GO:0005576">
    <property type="term" value="C:extracellular region"/>
    <property type="evidence" value="ECO:0007669"/>
    <property type="project" value="UniProtKB-SubCell"/>
</dbReference>
<dbReference type="Pfam" id="PF12445">
    <property type="entry name" value="FliC"/>
    <property type="match status" value="1"/>
</dbReference>
<evidence type="ECO:0000256" key="2">
    <source>
        <dbReference type="ARBA" id="ARBA00005709"/>
    </source>
</evidence>
<dbReference type="Gene3D" id="6.10.280.190">
    <property type="match status" value="1"/>
</dbReference>
<keyword evidence="10" id="KW-0282">Flagellum</keyword>